<dbReference type="GO" id="GO:0016757">
    <property type="term" value="F:glycosyltransferase activity"/>
    <property type="evidence" value="ECO:0007669"/>
    <property type="project" value="TreeGrafter"/>
</dbReference>
<gene>
    <name evidence="2" type="ordered locus">Despr_0336</name>
</gene>
<evidence type="ECO:0000259" key="1">
    <source>
        <dbReference type="Pfam" id="PF13439"/>
    </source>
</evidence>
<dbReference type="InterPro" id="IPR050194">
    <property type="entry name" value="Glycosyltransferase_grp1"/>
</dbReference>
<feature type="domain" description="Glycosyltransferase subfamily 4-like N-terminal" evidence="1">
    <location>
        <begin position="27"/>
        <end position="198"/>
    </location>
</feature>
<accession>A0A7U3YJG2</accession>
<dbReference type="SUPFAM" id="SSF53756">
    <property type="entry name" value="UDP-Glycosyltransferase/glycogen phosphorylase"/>
    <property type="match status" value="1"/>
</dbReference>
<organism evidence="2 3">
    <name type="scientific">Desulfobulbus propionicus (strain ATCC 33891 / DSM 2032 / VKM B-1956 / 1pr3)</name>
    <dbReference type="NCBI Taxonomy" id="577650"/>
    <lineage>
        <taxon>Bacteria</taxon>
        <taxon>Pseudomonadati</taxon>
        <taxon>Thermodesulfobacteriota</taxon>
        <taxon>Desulfobulbia</taxon>
        <taxon>Desulfobulbales</taxon>
        <taxon>Desulfobulbaceae</taxon>
        <taxon>Desulfobulbus</taxon>
    </lineage>
</organism>
<sequence>MKARGQVSRNGLPVRVLDLRGTYKGGGGPDKTILNSAVLHDRQRVDVLVCYLRQPQDTEFQIAGQAARLKIRYQDLVDRCFLDLQCVRELERLIRRERIEVVHTHDDKTSLYGYLLKRRMPRLALMHTCHSHAEYGREHFLSFHAYLSFLLRKKIIIQLLKRHAKPVLTISENTKTRLVRGGLSGQDVAVLYNGIDTSFWSRQSVTPVLRRELGIDAPCLLVGTVARITYDKDLPTFYEVARRVQERLPAIRFVIVGDGYGNELAEARQQVDALGLSGLITFTGHRQDLKEVYASLDLFLMTSRTEGLPNTVLEAMAMKVPVVATNVGGVPELVQDQVTGLLAGAGDVASLSGAVLDLLQDSNRRQVYAAAGRQRIMQSFDFLQRVRAMEDFYAQFTCCR</sequence>
<dbReference type="CDD" id="cd03801">
    <property type="entry name" value="GT4_PimA-like"/>
    <property type="match status" value="1"/>
</dbReference>
<dbReference type="InterPro" id="IPR028098">
    <property type="entry name" value="Glyco_trans_4-like_N"/>
</dbReference>
<proteinExistence type="predicted"/>
<name>A0A7U3YJG2_DESPD</name>
<protein>
    <submittedName>
        <fullName evidence="2">Glycosyl transferase group 1</fullName>
    </submittedName>
</protein>
<dbReference type="PANTHER" id="PTHR45947:SF3">
    <property type="entry name" value="SULFOQUINOVOSYL TRANSFERASE SQD2"/>
    <property type="match status" value="1"/>
</dbReference>
<dbReference type="Pfam" id="PF13692">
    <property type="entry name" value="Glyco_trans_1_4"/>
    <property type="match status" value="1"/>
</dbReference>
<dbReference type="KEGG" id="dpr:Despr_0336"/>
<dbReference type="PANTHER" id="PTHR45947">
    <property type="entry name" value="SULFOQUINOVOSYL TRANSFERASE SQD2"/>
    <property type="match status" value="1"/>
</dbReference>
<dbReference type="EMBL" id="CP002364">
    <property type="protein sequence ID" value="ADW16518.1"/>
    <property type="molecule type" value="Genomic_DNA"/>
</dbReference>
<dbReference type="Proteomes" id="UP000006365">
    <property type="component" value="Chromosome"/>
</dbReference>
<evidence type="ECO:0000313" key="2">
    <source>
        <dbReference type="EMBL" id="ADW16518.1"/>
    </source>
</evidence>
<dbReference type="Gene3D" id="3.40.50.2000">
    <property type="entry name" value="Glycogen Phosphorylase B"/>
    <property type="match status" value="2"/>
</dbReference>
<dbReference type="RefSeq" id="WP_015723065.1">
    <property type="nucleotide sequence ID" value="NC_014972.1"/>
</dbReference>
<evidence type="ECO:0000313" key="3">
    <source>
        <dbReference type="Proteomes" id="UP000006365"/>
    </source>
</evidence>
<dbReference type="Pfam" id="PF13439">
    <property type="entry name" value="Glyco_transf_4"/>
    <property type="match status" value="1"/>
</dbReference>
<dbReference type="AlphaFoldDB" id="A0A7U3YJG2"/>
<keyword evidence="2" id="KW-0808">Transferase</keyword>
<reference evidence="2 3" key="1">
    <citation type="journal article" date="2011" name="Stand. Genomic Sci.">
        <title>Complete genome sequence of Desulfobulbus propionicus type strain (1pr3).</title>
        <authorList>
            <person name="Pagani I."/>
            <person name="Lapidus A."/>
            <person name="Nolan M."/>
            <person name="Lucas S."/>
            <person name="Hammon N."/>
            <person name="Deshpande S."/>
            <person name="Cheng J.F."/>
            <person name="Chertkov O."/>
            <person name="Davenport K."/>
            <person name="Tapia R."/>
            <person name="Han C."/>
            <person name="Goodwin L."/>
            <person name="Pitluck S."/>
            <person name="Liolios K."/>
            <person name="Mavromatis K."/>
            <person name="Ivanova N."/>
            <person name="Mikhailova N."/>
            <person name="Pati A."/>
            <person name="Chen A."/>
            <person name="Palaniappan K."/>
            <person name="Land M."/>
            <person name="Hauser L."/>
            <person name="Chang Y.J."/>
            <person name="Jeffries C.D."/>
            <person name="Detter J.C."/>
            <person name="Brambilla E."/>
            <person name="Kannan K.P."/>
            <person name="Djao O.D."/>
            <person name="Rohde M."/>
            <person name="Pukall R."/>
            <person name="Spring S."/>
            <person name="Goker M."/>
            <person name="Sikorski J."/>
            <person name="Woyke T."/>
            <person name="Bristow J."/>
            <person name="Eisen J.A."/>
            <person name="Markowitz V."/>
            <person name="Hugenholtz P."/>
            <person name="Kyrpides N.C."/>
            <person name="Klenk H.P."/>
        </authorList>
    </citation>
    <scope>NUCLEOTIDE SEQUENCE [LARGE SCALE GENOMIC DNA]</scope>
    <source>
        <strain evidence="3">ATCC 33891 / DSM 2032 / 1pr3</strain>
    </source>
</reference>
<keyword evidence="3" id="KW-1185">Reference proteome</keyword>